<organism evidence="3 4">
    <name type="scientific">Reticulomyxa filosa</name>
    <dbReference type="NCBI Taxonomy" id="46433"/>
    <lineage>
        <taxon>Eukaryota</taxon>
        <taxon>Sar</taxon>
        <taxon>Rhizaria</taxon>
        <taxon>Retaria</taxon>
        <taxon>Foraminifera</taxon>
        <taxon>Monothalamids</taxon>
        <taxon>Reticulomyxidae</taxon>
        <taxon>Reticulomyxa</taxon>
    </lineage>
</organism>
<sequence>MLKDYKSHYLGSNDKYEGSRGDKKHRSGSNSTSNGRKMLNHYHHSGNSSKSAILDNRDLIKEAQKWIAQSDHNISEREYQKGLQQEMSMLNSANANPELSFEEQRKQRMERLKRLELKQKACVDTLDKKVDDRTPQVAQPTTPQLNVVEDKHAIPKTITTSTSITIATATAGPTSSCTIIPTVDVNGISASTTSAIGNGPTEHDHYADSDSKNSNDNGSIHTLNDNNNNENDNNNNGNNNNNNNNNNNVEVLSASLPTSTVIDVDVDMQVNSDTDDEKTKSNRITTIAKNMISSDAYDELQVAHSEKNDEGFDLFSESLDFEKEIVKQTTVTRSVGMLFFFFHFYISNNYNNLHLTENWDDSEGYYVFRLNDRIKDRYACFLSVYHVYEYIKFLTTILCVYVFFVCLFVCLFALFLFLFYLLFINLICLFFFSFCFICNFFLQFDFGQ</sequence>
<reference evidence="3 4" key="1">
    <citation type="journal article" date="2013" name="Curr. Biol.">
        <title>The Genome of the Foraminiferan Reticulomyxa filosa.</title>
        <authorList>
            <person name="Glockner G."/>
            <person name="Hulsmann N."/>
            <person name="Schleicher M."/>
            <person name="Noegel A.A."/>
            <person name="Eichinger L."/>
            <person name="Gallinger C."/>
            <person name="Pawlowski J."/>
            <person name="Sierra R."/>
            <person name="Euteneuer U."/>
            <person name="Pillet L."/>
            <person name="Moustafa A."/>
            <person name="Platzer M."/>
            <person name="Groth M."/>
            <person name="Szafranski K."/>
            <person name="Schliwa M."/>
        </authorList>
    </citation>
    <scope>NUCLEOTIDE SEQUENCE [LARGE SCALE GENOMIC DNA]</scope>
</reference>
<evidence type="ECO:0000256" key="1">
    <source>
        <dbReference type="SAM" id="MobiDB-lite"/>
    </source>
</evidence>
<name>X6LXK2_RETFI</name>
<feature type="transmembrane region" description="Helical" evidence="2">
    <location>
        <begin position="422"/>
        <end position="442"/>
    </location>
</feature>
<feature type="transmembrane region" description="Helical" evidence="2">
    <location>
        <begin position="393"/>
        <end position="416"/>
    </location>
</feature>
<dbReference type="EMBL" id="ASPP01028127">
    <property type="protein sequence ID" value="ETO05435.1"/>
    <property type="molecule type" value="Genomic_DNA"/>
</dbReference>
<evidence type="ECO:0000313" key="4">
    <source>
        <dbReference type="Proteomes" id="UP000023152"/>
    </source>
</evidence>
<dbReference type="AlphaFoldDB" id="X6LXK2"/>
<proteinExistence type="predicted"/>
<comment type="caution">
    <text evidence="3">The sequence shown here is derived from an EMBL/GenBank/DDBJ whole genome shotgun (WGS) entry which is preliminary data.</text>
</comment>
<dbReference type="PANTHER" id="PTHR16148">
    <property type="entry name" value="NF-KAPPA-B-REPRESSING FACTOR-RELATED"/>
    <property type="match status" value="1"/>
</dbReference>
<feature type="compositionally biased region" description="Low complexity" evidence="1">
    <location>
        <begin position="224"/>
        <end position="248"/>
    </location>
</feature>
<dbReference type="PANTHER" id="PTHR16148:SF14">
    <property type="entry name" value="MYND-TYPE DOMAIN-CONTAINING PROTEIN"/>
    <property type="match status" value="1"/>
</dbReference>
<feature type="compositionally biased region" description="Basic and acidic residues" evidence="1">
    <location>
        <begin position="201"/>
        <end position="213"/>
    </location>
</feature>
<evidence type="ECO:0000256" key="2">
    <source>
        <dbReference type="SAM" id="Phobius"/>
    </source>
</evidence>
<dbReference type="Proteomes" id="UP000023152">
    <property type="component" value="Unassembled WGS sequence"/>
</dbReference>
<keyword evidence="2" id="KW-0812">Transmembrane</keyword>
<protein>
    <submittedName>
        <fullName evidence="3">Uncharacterized protein</fullName>
    </submittedName>
</protein>
<evidence type="ECO:0000313" key="3">
    <source>
        <dbReference type="EMBL" id="ETO05435.1"/>
    </source>
</evidence>
<keyword evidence="2" id="KW-1133">Transmembrane helix</keyword>
<accession>X6LXK2</accession>
<keyword evidence="2" id="KW-0472">Membrane</keyword>
<keyword evidence="4" id="KW-1185">Reference proteome</keyword>
<gene>
    <name evidence="3" type="ORF">RFI_31961</name>
</gene>
<feature type="region of interest" description="Disordered" evidence="1">
    <location>
        <begin position="194"/>
        <end position="250"/>
    </location>
</feature>
<feature type="region of interest" description="Disordered" evidence="1">
    <location>
        <begin position="1"/>
        <end position="50"/>
    </location>
</feature>